<reference evidence="2 3" key="1">
    <citation type="submission" date="2018-08" db="EMBL/GenBank/DDBJ databases">
        <title>Mucilaginibacter sp. MYSH2.</title>
        <authorList>
            <person name="Seo T."/>
        </authorList>
    </citation>
    <scope>NUCLEOTIDE SEQUENCE [LARGE SCALE GENOMIC DNA]</scope>
    <source>
        <strain evidence="2 3">MYSH2</strain>
    </source>
</reference>
<feature type="transmembrane region" description="Helical" evidence="1">
    <location>
        <begin position="85"/>
        <end position="105"/>
    </location>
</feature>
<organism evidence="2 3">
    <name type="scientific">Mucilaginibacter conchicola</name>
    <dbReference type="NCBI Taxonomy" id="2303333"/>
    <lineage>
        <taxon>Bacteria</taxon>
        <taxon>Pseudomonadati</taxon>
        <taxon>Bacteroidota</taxon>
        <taxon>Sphingobacteriia</taxon>
        <taxon>Sphingobacteriales</taxon>
        <taxon>Sphingobacteriaceae</taxon>
        <taxon>Mucilaginibacter</taxon>
    </lineage>
</organism>
<dbReference type="OrthoDB" id="766141at2"/>
<name>A0A372NXR0_9SPHI</name>
<dbReference type="EMBL" id="QWDC01000001">
    <property type="protein sequence ID" value="RFZ94307.1"/>
    <property type="molecule type" value="Genomic_DNA"/>
</dbReference>
<accession>A0A372NXR0</accession>
<dbReference type="Proteomes" id="UP000264217">
    <property type="component" value="Unassembled WGS sequence"/>
</dbReference>
<evidence type="ECO:0000256" key="1">
    <source>
        <dbReference type="SAM" id="Phobius"/>
    </source>
</evidence>
<proteinExistence type="predicted"/>
<sequence length="198" mass="22410">MIIYGTRAKAIKHEFVTEPCPNCNTPNSIQISVWQKWAHIFWIPFFPIGKTGSSVCAHCRQVLDYRNMPQSLKIAYDNVKADAKLPLWTFSGFGVVAAIVVAIVISDKQTHKRVTGMIPALQKNDLLQIKLKNSAYTLAKVSRVKGDTVFLYLNNYETDQATGIDKLKSKDYSTKEDTLSVDILKQMDAEERILDIER</sequence>
<gene>
    <name evidence="2" type="ORF">D0C36_01765</name>
</gene>
<protein>
    <recommendedName>
        <fullName evidence="4">Zinc-ribbon domain-containing protein</fullName>
    </recommendedName>
</protein>
<dbReference type="AlphaFoldDB" id="A0A372NXR0"/>
<evidence type="ECO:0000313" key="2">
    <source>
        <dbReference type="EMBL" id="RFZ94307.1"/>
    </source>
</evidence>
<keyword evidence="1" id="KW-1133">Transmembrane helix</keyword>
<dbReference type="RefSeq" id="WP_117389872.1">
    <property type="nucleotide sequence ID" value="NZ_QWDC01000001.1"/>
</dbReference>
<keyword evidence="1" id="KW-0472">Membrane</keyword>
<keyword evidence="1" id="KW-0812">Transmembrane</keyword>
<evidence type="ECO:0008006" key="4">
    <source>
        <dbReference type="Google" id="ProtNLM"/>
    </source>
</evidence>
<evidence type="ECO:0000313" key="3">
    <source>
        <dbReference type="Proteomes" id="UP000264217"/>
    </source>
</evidence>
<comment type="caution">
    <text evidence="2">The sequence shown here is derived from an EMBL/GenBank/DDBJ whole genome shotgun (WGS) entry which is preliminary data.</text>
</comment>
<keyword evidence="3" id="KW-1185">Reference proteome</keyword>